<feature type="region of interest" description="Disordered" evidence="5">
    <location>
        <begin position="87"/>
        <end position="107"/>
    </location>
</feature>
<gene>
    <name evidence="7" type="ORF">AAHA92_02161</name>
</gene>
<dbReference type="AlphaFoldDB" id="A0ABD1IGZ8"/>
<dbReference type="Pfam" id="PF02365">
    <property type="entry name" value="NAM"/>
    <property type="match status" value="1"/>
</dbReference>
<dbReference type="InterPro" id="IPR036093">
    <property type="entry name" value="NAC_dom_sf"/>
</dbReference>
<organism evidence="7 8">
    <name type="scientific">Salvia divinorum</name>
    <name type="common">Maria pastora</name>
    <name type="synonym">Diviner's sage</name>
    <dbReference type="NCBI Taxonomy" id="28513"/>
    <lineage>
        <taxon>Eukaryota</taxon>
        <taxon>Viridiplantae</taxon>
        <taxon>Streptophyta</taxon>
        <taxon>Embryophyta</taxon>
        <taxon>Tracheophyta</taxon>
        <taxon>Spermatophyta</taxon>
        <taxon>Magnoliopsida</taxon>
        <taxon>eudicotyledons</taxon>
        <taxon>Gunneridae</taxon>
        <taxon>Pentapetalae</taxon>
        <taxon>asterids</taxon>
        <taxon>lamiids</taxon>
        <taxon>Lamiales</taxon>
        <taxon>Lamiaceae</taxon>
        <taxon>Nepetoideae</taxon>
        <taxon>Mentheae</taxon>
        <taxon>Salviinae</taxon>
        <taxon>Salvia</taxon>
        <taxon>Salvia subgen. Calosphace</taxon>
    </lineage>
</organism>
<feature type="domain" description="NAC" evidence="6">
    <location>
        <begin position="2"/>
        <end position="164"/>
    </location>
</feature>
<accession>A0ABD1IGZ8</accession>
<evidence type="ECO:0000256" key="2">
    <source>
        <dbReference type="ARBA" id="ARBA00023125"/>
    </source>
</evidence>
<dbReference type="PROSITE" id="PS51005">
    <property type="entry name" value="NAC"/>
    <property type="match status" value="1"/>
</dbReference>
<evidence type="ECO:0000256" key="3">
    <source>
        <dbReference type="ARBA" id="ARBA00023163"/>
    </source>
</evidence>
<evidence type="ECO:0000256" key="1">
    <source>
        <dbReference type="ARBA" id="ARBA00023015"/>
    </source>
</evidence>
<sequence>MFPLGFEFNPSGEDLIKGYLWPWVTQNKPAWDGVVAKELYGPSEPWEVFGDLESKWHSKMEEKGAIKYTIYAYTSLSRVSNSKRVSRRAGSGTWGGQTGPKKIQDSQNGQIIGQSKMLAFEHPGSTEADLGHWTMHEYSLSDELIKSSGQSNAADFVVCKITKTVKKKNNSDGTRAQPPLPAISYGSAQLAYLLEHSELWIPEMFPSETGDGSVEIVNESGGLSFDPIVAQENGDCSGSVANPELHGDGVWVRPPQIINPAVVGDGSGDHTDVSVSAVPIASKKRAAEEDDPNEQDGEGALKRQKTSNAGEESSCTTEADDELSAFTAELELDLMDNDDEESTNAAELSVWHWPHGQR</sequence>
<comment type="caution">
    <text evidence="7">The sequence shown here is derived from an EMBL/GenBank/DDBJ whole genome shotgun (WGS) entry which is preliminary data.</text>
</comment>
<keyword evidence="3" id="KW-0804">Transcription</keyword>
<dbReference type="InterPro" id="IPR003441">
    <property type="entry name" value="NAC-dom"/>
</dbReference>
<dbReference type="EMBL" id="JBEAFC010000002">
    <property type="protein sequence ID" value="KAL1566561.1"/>
    <property type="molecule type" value="Genomic_DNA"/>
</dbReference>
<dbReference type="PANTHER" id="PTHR31719:SF164">
    <property type="entry name" value="NAC DOMAIN-CONTAINING PROTEIN"/>
    <property type="match status" value="1"/>
</dbReference>
<proteinExistence type="predicted"/>
<keyword evidence="2" id="KW-0238">DNA-binding</keyword>
<dbReference type="SUPFAM" id="SSF101941">
    <property type="entry name" value="NAC domain"/>
    <property type="match status" value="1"/>
</dbReference>
<dbReference type="GO" id="GO:0003677">
    <property type="term" value="F:DNA binding"/>
    <property type="evidence" value="ECO:0007669"/>
    <property type="project" value="UniProtKB-KW"/>
</dbReference>
<reference evidence="7 8" key="1">
    <citation type="submission" date="2024-06" db="EMBL/GenBank/DDBJ databases">
        <title>A chromosome level genome sequence of Diviner's sage (Salvia divinorum).</title>
        <authorList>
            <person name="Ford S.A."/>
            <person name="Ro D.-K."/>
            <person name="Ness R.W."/>
            <person name="Phillips M.A."/>
        </authorList>
    </citation>
    <scope>NUCLEOTIDE SEQUENCE [LARGE SCALE GENOMIC DNA]</scope>
    <source>
        <strain evidence="7">SAF-2024a</strain>
        <tissue evidence="7">Leaf</tissue>
    </source>
</reference>
<feature type="region of interest" description="Disordered" evidence="5">
    <location>
        <begin position="280"/>
        <end position="320"/>
    </location>
</feature>
<feature type="compositionally biased region" description="Acidic residues" evidence="5">
    <location>
        <begin position="288"/>
        <end position="297"/>
    </location>
</feature>
<evidence type="ECO:0000313" key="7">
    <source>
        <dbReference type="EMBL" id="KAL1566561.1"/>
    </source>
</evidence>
<feature type="region of interest" description="Disordered" evidence="5">
    <location>
        <begin position="334"/>
        <end position="358"/>
    </location>
</feature>
<dbReference type="Gene3D" id="2.170.150.80">
    <property type="entry name" value="NAC domain"/>
    <property type="match status" value="1"/>
</dbReference>
<feature type="compositionally biased region" description="Polar residues" evidence="5">
    <location>
        <begin position="306"/>
        <end position="317"/>
    </location>
</feature>
<dbReference type="Proteomes" id="UP001567538">
    <property type="component" value="Unassembled WGS sequence"/>
</dbReference>
<evidence type="ECO:0000256" key="4">
    <source>
        <dbReference type="ARBA" id="ARBA00023242"/>
    </source>
</evidence>
<name>A0ABD1IGZ8_SALDI</name>
<dbReference type="PANTHER" id="PTHR31719">
    <property type="entry name" value="NAC TRANSCRIPTION FACTOR 56"/>
    <property type="match status" value="1"/>
</dbReference>
<keyword evidence="4" id="KW-0539">Nucleus</keyword>
<evidence type="ECO:0000313" key="8">
    <source>
        <dbReference type="Proteomes" id="UP001567538"/>
    </source>
</evidence>
<evidence type="ECO:0000259" key="6">
    <source>
        <dbReference type="PROSITE" id="PS51005"/>
    </source>
</evidence>
<protein>
    <recommendedName>
        <fullName evidence="6">NAC domain-containing protein</fullName>
    </recommendedName>
</protein>
<keyword evidence="1" id="KW-0805">Transcription regulation</keyword>
<evidence type="ECO:0000256" key="5">
    <source>
        <dbReference type="SAM" id="MobiDB-lite"/>
    </source>
</evidence>
<keyword evidence="8" id="KW-1185">Reference proteome</keyword>